<dbReference type="InterPro" id="IPR002125">
    <property type="entry name" value="CMP_dCMP_dom"/>
</dbReference>
<dbReference type="SUPFAM" id="SSF53927">
    <property type="entry name" value="Cytidine deaminase-like"/>
    <property type="match status" value="1"/>
</dbReference>
<proteinExistence type="predicted"/>
<dbReference type="PANTHER" id="PTHR11079:SF161">
    <property type="entry name" value="CMP_DCMP-TYPE DEAMINASE DOMAIN-CONTAINING PROTEIN"/>
    <property type="match status" value="1"/>
</dbReference>
<organism evidence="2 3">
    <name type="scientific">Nocardioides phosphati</name>
    <dbReference type="NCBI Taxonomy" id="1867775"/>
    <lineage>
        <taxon>Bacteria</taxon>
        <taxon>Bacillati</taxon>
        <taxon>Actinomycetota</taxon>
        <taxon>Actinomycetes</taxon>
        <taxon>Propionibacteriales</taxon>
        <taxon>Nocardioidaceae</taxon>
        <taxon>Nocardioides</taxon>
    </lineage>
</organism>
<dbReference type="Proteomes" id="UP000655410">
    <property type="component" value="Unassembled WGS sequence"/>
</dbReference>
<dbReference type="InterPro" id="IPR016193">
    <property type="entry name" value="Cytidine_deaminase-like"/>
</dbReference>
<dbReference type="CDD" id="cd01285">
    <property type="entry name" value="nucleoside_deaminase"/>
    <property type="match status" value="1"/>
</dbReference>
<sequence length="155" mass="17040">MDDDTWLARTIELARQSVADGGGPFGAVLVRDGVEIASGSNRVTLDLDPTAHAEVVAIRAATRALGSNELRGVTVYASCEPCPMCLGAALWARVDRIVFTADREDAAWAGFSDQTFRELFAGQRDDWPATIEQRRTPEARAPFEAWLQRQDRVAY</sequence>
<reference evidence="3" key="1">
    <citation type="journal article" date="2019" name="Int. J. Syst. Evol. Microbiol.">
        <title>The Global Catalogue of Microorganisms (GCM) 10K type strain sequencing project: providing services to taxonomists for standard genome sequencing and annotation.</title>
        <authorList>
            <consortium name="The Broad Institute Genomics Platform"/>
            <consortium name="The Broad Institute Genome Sequencing Center for Infectious Disease"/>
            <person name="Wu L."/>
            <person name="Ma J."/>
        </authorList>
    </citation>
    <scope>NUCLEOTIDE SEQUENCE [LARGE SCALE GENOMIC DNA]</scope>
    <source>
        <strain evidence="3">CGMCC 4.7371</strain>
    </source>
</reference>
<protein>
    <submittedName>
        <fullName evidence="2">tRNA-specific adenosine deaminase</fullName>
    </submittedName>
</protein>
<evidence type="ECO:0000313" key="2">
    <source>
        <dbReference type="EMBL" id="GGO93060.1"/>
    </source>
</evidence>
<dbReference type="RefSeq" id="WP_188784927.1">
    <property type="nucleotide sequence ID" value="NZ_BMNI01000010.1"/>
</dbReference>
<dbReference type="Pfam" id="PF00383">
    <property type="entry name" value="dCMP_cyt_deam_1"/>
    <property type="match status" value="1"/>
</dbReference>
<dbReference type="PROSITE" id="PS51747">
    <property type="entry name" value="CYT_DCMP_DEAMINASES_2"/>
    <property type="match status" value="1"/>
</dbReference>
<accession>A0ABQ2NFS9</accession>
<dbReference type="EMBL" id="BMNI01000010">
    <property type="protein sequence ID" value="GGO93060.1"/>
    <property type="molecule type" value="Genomic_DNA"/>
</dbReference>
<dbReference type="Gene3D" id="3.40.140.10">
    <property type="entry name" value="Cytidine Deaminase, domain 2"/>
    <property type="match status" value="1"/>
</dbReference>
<evidence type="ECO:0000259" key="1">
    <source>
        <dbReference type="PROSITE" id="PS51747"/>
    </source>
</evidence>
<keyword evidence="3" id="KW-1185">Reference proteome</keyword>
<gene>
    <name evidence="2" type="primary">guaD</name>
    <name evidence="2" type="ORF">GCM10011584_30890</name>
</gene>
<name>A0ABQ2NFS9_9ACTN</name>
<feature type="domain" description="CMP/dCMP-type deaminase" evidence="1">
    <location>
        <begin position="1"/>
        <end position="119"/>
    </location>
</feature>
<evidence type="ECO:0000313" key="3">
    <source>
        <dbReference type="Proteomes" id="UP000655410"/>
    </source>
</evidence>
<dbReference type="PANTHER" id="PTHR11079">
    <property type="entry name" value="CYTOSINE DEAMINASE FAMILY MEMBER"/>
    <property type="match status" value="1"/>
</dbReference>
<comment type="caution">
    <text evidence="2">The sequence shown here is derived from an EMBL/GenBank/DDBJ whole genome shotgun (WGS) entry which is preliminary data.</text>
</comment>